<dbReference type="InterPro" id="IPR003776">
    <property type="entry name" value="YcaO-like_dom"/>
</dbReference>
<organism evidence="2 3">
    <name type="scientific">Saccharopolyspora taberi</name>
    <dbReference type="NCBI Taxonomy" id="60895"/>
    <lineage>
        <taxon>Bacteria</taxon>
        <taxon>Bacillati</taxon>
        <taxon>Actinomycetota</taxon>
        <taxon>Actinomycetes</taxon>
        <taxon>Pseudonocardiales</taxon>
        <taxon>Pseudonocardiaceae</taxon>
        <taxon>Saccharopolyspora</taxon>
    </lineage>
</organism>
<sequence>MSHSPMVPRADVRFRRHGRYLYVCSSSGALRVPFSGSEPERDGETADVAWWQLPDNTLAGLAERGLMVPADQPLRRHLSYEPTVAQAGPVRVLGDDPLSTSITSCLRSAGVDAVQAGEAAQAWVVSLAAPAQDLRTATEAALSDRSPVIVFACTPAKIHVGVLRPPETACPLCLERRIRANWPGQDIADAPLEILLGTCSEPDWPSNNAMTGLIAHAVLRAVGTRDHDPGVAELVELDLDSWASTRHPVLHLPSCPGCAQQVRTSAPPLAWRDNTTPALADSWQRMQKALDPLTGIFTAVRTRRPDDSEATLALTAGGIDTRWFSSVSAYTVSGSAKHDPLEASVCALGEGLERYAAGVYDRGDFVRGSLSELGPAALDPRELPLGSPAEYSSVKRFVPYQPDLVIDWVEGVELSTGKPRYVPAGAVYVPYHAPSRGERLLNSVSTGLAAGSTPAQALRGGLLEVVERDAFAIFWYNRLAAPILELTSLPPGPIRTVVERMRQRGIEITAKNITTDLGIPTVLMSGRLETPERPVVLHSSRSGLDVHEALQGACEELELGFCQIFDLLETREVPEDGAALGHMWDFYLYYCRADRVPLLDWLREGPVQPVPPPGSRSGGSDVDEIVSRLVAAGHQPIAVDITPVDVAECGVTVVRSIIPGLQPVVFSQKFRHLGGRRVFEAPVRMGARTHPLSEQELNLQPLPMA</sequence>
<name>A0ABN3VIM5_9PSEU</name>
<dbReference type="Gene3D" id="3.30.160.660">
    <property type="match status" value="1"/>
</dbReference>
<dbReference type="Gene3D" id="3.30.40.250">
    <property type="match status" value="1"/>
</dbReference>
<keyword evidence="3" id="KW-1185">Reference proteome</keyword>
<dbReference type="PANTHER" id="PTHR37809:SF1">
    <property type="entry name" value="RIBOSOMAL PROTEIN S12 METHYLTHIOTRANSFERASE ACCESSORY FACTOR YCAO"/>
    <property type="match status" value="1"/>
</dbReference>
<evidence type="ECO:0000313" key="2">
    <source>
        <dbReference type="EMBL" id="GAA2804838.1"/>
    </source>
</evidence>
<evidence type="ECO:0000259" key="1">
    <source>
        <dbReference type="PROSITE" id="PS51664"/>
    </source>
</evidence>
<dbReference type="NCBIfam" id="TIGR03604">
    <property type="entry name" value="TOMM_cyclo_SagD"/>
    <property type="match status" value="1"/>
</dbReference>
<dbReference type="Gene3D" id="3.30.1330.230">
    <property type="match status" value="1"/>
</dbReference>
<dbReference type="PANTHER" id="PTHR37809">
    <property type="entry name" value="RIBOSOMAL PROTEIN S12 METHYLTHIOTRANSFERASE ACCESSORY FACTOR YCAO"/>
    <property type="match status" value="1"/>
</dbReference>
<evidence type="ECO:0000313" key="3">
    <source>
        <dbReference type="Proteomes" id="UP001500979"/>
    </source>
</evidence>
<gene>
    <name evidence="2" type="ORF">GCM10010470_45040</name>
</gene>
<protein>
    <recommendedName>
        <fullName evidence="1">YcaO domain-containing protein</fullName>
    </recommendedName>
</protein>
<feature type="domain" description="YcaO" evidence="1">
    <location>
        <begin position="334"/>
        <end position="705"/>
    </location>
</feature>
<dbReference type="PROSITE" id="PS51664">
    <property type="entry name" value="YCAO"/>
    <property type="match status" value="1"/>
</dbReference>
<reference evidence="2 3" key="1">
    <citation type="journal article" date="2019" name="Int. J. Syst. Evol. Microbiol.">
        <title>The Global Catalogue of Microorganisms (GCM) 10K type strain sequencing project: providing services to taxonomists for standard genome sequencing and annotation.</title>
        <authorList>
            <consortium name="The Broad Institute Genomics Platform"/>
            <consortium name="The Broad Institute Genome Sequencing Center for Infectious Disease"/>
            <person name="Wu L."/>
            <person name="Ma J."/>
        </authorList>
    </citation>
    <scope>NUCLEOTIDE SEQUENCE [LARGE SCALE GENOMIC DNA]</scope>
    <source>
        <strain evidence="2 3">JCM 9383</strain>
    </source>
</reference>
<dbReference type="Proteomes" id="UP001500979">
    <property type="component" value="Unassembled WGS sequence"/>
</dbReference>
<dbReference type="Pfam" id="PF02624">
    <property type="entry name" value="YcaO"/>
    <property type="match status" value="1"/>
</dbReference>
<dbReference type="InterPro" id="IPR027624">
    <property type="entry name" value="TOMM_cyclo_SagD"/>
</dbReference>
<comment type="caution">
    <text evidence="2">The sequence shown here is derived from an EMBL/GenBank/DDBJ whole genome shotgun (WGS) entry which is preliminary data.</text>
</comment>
<proteinExistence type="predicted"/>
<dbReference type="EMBL" id="BAAAUX010000019">
    <property type="protein sequence ID" value="GAA2804838.1"/>
    <property type="molecule type" value="Genomic_DNA"/>
</dbReference>
<accession>A0ABN3VIM5</accession>
<dbReference type="NCBIfam" id="TIGR03882">
    <property type="entry name" value="cyclo_dehyd_2"/>
    <property type="match status" value="1"/>
</dbReference>
<dbReference type="InterPro" id="IPR022291">
    <property type="entry name" value="Bacteriocin_synth_cyclodeHase"/>
</dbReference>
<dbReference type="Gene3D" id="3.40.50.720">
    <property type="entry name" value="NAD(P)-binding Rossmann-like Domain"/>
    <property type="match status" value="1"/>
</dbReference>